<accession>A0A137P129</accession>
<keyword evidence="2" id="KW-1185">Reference proteome</keyword>
<dbReference type="STRING" id="796925.A0A137P129"/>
<sequence length="179" mass="20632">SMWSDKIVERFNSIPPNPRENDYYAPYNKLLNSVFPVDTDFTVVPQSYPVPDSRESIDFVVEYLVEIQNKPVFVLEIKSPGNLFLLSKRQEADKQIRRRLRDIVDLCPLDNLYGASAFGSKLCVYNINKDYDVYPEYIVDHPTKLLDTAPASRWATDILTEEGSAKLTKIFDYVKNISL</sequence>
<dbReference type="OrthoDB" id="5362978at2759"/>
<organism evidence="1 2">
    <name type="scientific">Conidiobolus coronatus (strain ATCC 28846 / CBS 209.66 / NRRL 28638)</name>
    <name type="common">Delacroixia coronata</name>
    <dbReference type="NCBI Taxonomy" id="796925"/>
    <lineage>
        <taxon>Eukaryota</taxon>
        <taxon>Fungi</taxon>
        <taxon>Fungi incertae sedis</taxon>
        <taxon>Zoopagomycota</taxon>
        <taxon>Entomophthoromycotina</taxon>
        <taxon>Entomophthoromycetes</taxon>
        <taxon>Entomophthorales</taxon>
        <taxon>Ancylistaceae</taxon>
        <taxon>Conidiobolus</taxon>
    </lineage>
</organism>
<protein>
    <submittedName>
        <fullName evidence="1">Uncharacterized protein</fullName>
    </submittedName>
</protein>
<feature type="non-terminal residue" evidence="1">
    <location>
        <position position="1"/>
    </location>
</feature>
<dbReference type="EMBL" id="KQ964565">
    <property type="protein sequence ID" value="KXN68668.1"/>
    <property type="molecule type" value="Genomic_DNA"/>
</dbReference>
<gene>
    <name evidence="1" type="ORF">CONCODRAFT_41539</name>
</gene>
<dbReference type="OMA" id="TICSAWR"/>
<proteinExistence type="predicted"/>
<reference evidence="1 2" key="1">
    <citation type="journal article" date="2015" name="Genome Biol. Evol.">
        <title>Phylogenomic analyses indicate that early fungi evolved digesting cell walls of algal ancestors of land plants.</title>
        <authorList>
            <person name="Chang Y."/>
            <person name="Wang S."/>
            <person name="Sekimoto S."/>
            <person name="Aerts A.L."/>
            <person name="Choi C."/>
            <person name="Clum A."/>
            <person name="LaButti K.M."/>
            <person name="Lindquist E.A."/>
            <person name="Yee Ngan C."/>
            <person name="Ohm R.A."/>
            <person name="Salamov A.A."/>
            <person name="Grigoriev I.V."/>
            <person name="Spatafora J.W."/>
            <person name="Berbee M.L."/>
        </authorList>
    </citation>
    <scope>NUCLEOTIDE SEQUENCE [LARGE SCALE GENOMIC DNA]</scope>
    <source>
        <strain evidence="1 2">NRRL 28638</strain>
    </source>
</reference>
<evidence type="ECO:0000313" key="2">
    <source>
        <dbReference type="Proteomes" id="UP000070444"/>
    </source>
</evidence>
<name>A0A137P129_CONC2</name>
<dbReference type="AlphaFoldDB" id="A0A137P129"/>
<dbReference type="Proteomes" id="UP000070444">
    <property type="component" value="Unassembled WGS sequence"/>
</dbReference>
<evidence type="ECO:0000313" key="1">
    <source>
        <dbReference type="EMBL" id="KXN68668.1"/>
    </source>
</evidence>